<keyword evidence="1" id="KW-0175">Coiled coil</keyword>
<dbReference type="RefSeq" id="WP_252175310.1">
    <property type="nucleotide sequence ID" value="NZ_CP086395.1"/>
</dbReference>
<evidence type="ECO:0000313" key="3">
    <source>
        <dbReference type="Proteomes" id="UP001056730"/>
    </source>
</evidence>
<feature type="coiled-coil region" evidence="1">
    <location>
        <begin position="271"/>
        <end position="346"/>
    </location>
</feature>
<dbReference type="AlphaFoldDB" id="A0A9Q9D670"/>
<evidence type="ECO:0000256" key="1">
    <source>
        <dbReference type="SAM" id="Coils"/>
    </source>
</evidence>
<proteinExistence type="predicted"/>
<evidence type="ECO:0000313" key="2">
    <source>
        <dbReference type="EMBL" id="USJ19913.1"/>
    </source>
</evidence>
<accession>A0A9Q9D670</accession>
<protein>
    <submittedName>
        <fullName evidence="2">Uncharacterized protein</fullName>
    </submittedName>
</protein>
<dbReference type="Proteomes" id="UP001056730">
    <property type="component" value="Chromosome"/>
</dbReference>
<gene>
    <name evidence="2" type="ORF">LMK00_08750</name>
</gene>
<name>A0A9Q9D670_9LACT</name>
<dbReference type="KEGG" id="lfo:LMK00_08750"/>
<dbReference type="EMBL" id="CP086395">
    <property type="protein sequence ID" value="USJ19913.1"/>
    <property type="molecule type" value="Genomic_DNA"/>
</dbReference>
<sequence>MVLGLLSRQKFTFTISQGKNIDDNTFNDPGNLVNWAEEENIRIEAQGEKDQVLIVQKNDKGVILYAQRIEFPLDASVDIDDLFENFYTKKPLEFDKAILEATPEEQIITDNEPPEMPEDMKELLKTSQEKVEEKDSEEYAPAPKIGLDAQEEAAEVGNIEEKEFVPASEFHALKDMFLEQQKEVATLKAHTEVNKPISMSQLSKIQAEEFQSENEDVIIADPKSQYMLEQKKSEEDIEKSVSEALVNDLPSDFAVNSILMAVKEKVDQTMKSFIDQETAKMNQEIKELDQRDRIAPTIKEFYSKEETAALQKAEEESNKAKAAAIAEEERRHQQELINIANRFENEHESQVEAIKTQYAQKITEKIQEEYDTQTQALSNILQGKTDELKLRQRELNEGLKVNFSQAIDQFNHAHEEVIQNVEKQKDAAPIEISKYLKAI</sequence>
<reference evidence="2" key="1">
    <citation type="journal article" date="2022" name="Front. Microbiol.">
        <title>Feed Insects as a Reservoir of Granadaene-Producing Lactococci.</title>
        <authorList>
            <person name="Neuzil-Bunesova V."/>
            <person name="Ramirez Garcia A."/>
            <person name="Modrackova N."/>
            <person name="Makovska M."/>
            <person name="Sabolova M."/>
            <person name="Sproer C."/>
            <person name="Bunk B."/>
            <person name="Blom J."/>
            <person name="Schwab C."/>
        </authorList>
    </citation>
    <scope>NUCLEOTIDE SEQUENCE</scope>
    <source>
        <strain evidence="2">I4/6O</strain>
    </source>
</reference>
<organism evidence="2 3">
    <name type="scientific">Lactococcus formosensis</name>
    <dbReference type="NCBI Taxonomy" id="1281486"/>
    <lineage>
        <taxon>Bacteria</taxon>
        <taxon>Bacillati</taxon>
        <taxon>Bacillota</taxon>
        <taxon>Bacilli</taxon>
        <taxon>Lactobacillales</taxon>
        <taxon>Streptococcaceae</taxon>
        <taxon>Lactococcus</taxon>
    </lineage>
</organism>